<dbReference type="RefSeq" id="WP_187474245.1">
    <property type="nucleotide sequence ID" value="NZ_CP060693.1"/>
</dbReference>
<evidence type="ECO:0000313" key="4">
    <source>
        <dbReference type="Proteomes" id="UP000515842"/>
    </source>
</evidence>
<accession>A0A7G9LMB8</accession>
<comment type="similarity">
    <text evidence="1">Belongs to the initiator RepB protein family.</text>
</comment>
<evidence type="ECO:0000259" key="2">
    <source>
        <dbReference type="Pfam" id="PF01051"/>
    </source>
</evidence>
<organism evidence="3 4">
    <name type="scientific">Aliarcobacter cryaerophilus</name>
    <dbReference type="NCBI Taxonomy" id="28198"/>
    <lineage>
        <taxon>Bacteria</taxon>
        <taxon>Pseudomonadati</taxon>
        <taxon>Campylobacterota</taxon>
        <taxon>Epsilonproteobacteria</taxon>
        <taxon>Campylobacterales</taxon>
        <taxon>Arcobacteraceae</taxon>
        <taxon>Aliarcobacter</taxon>
    </lineage>
</organism>
<protein>
    <submittedName>
        <fullName evidence="3">Replication initiation protein</fullName>
    </submittedName>
</protein>
<reference evidence="3 4" key="1">
    <citation type="journal article" date="2020" name="Front. Microbiol.">
        <title>Genomic Analysis and Antimicrobial Resistance of Aliarcobacter cryaerophilus Strains From German Water Poultry.</title>
        <authorList>
            <person name="Muller E."/>
            <person name="Hotzel H."/>
            <person name="Ahlers C."/>
            <person name="Hanel I."/>
            <person name="Tomaso H."/>
            <person name="Abdel-Glil M.Y."/>
        </authorList>
    </citation>
    <scope>NUCLEOTIDE SEQUENCE [LARGE SCALE GENOMIC DNA]</scope>
    <source>
        <strain evidence="3 4">16CS1285-4</strain>
    </source>
</reference>
<dbReference type="InterPro" id="IPR000525">
    <property type="entry name" value="Initiator_Rep_WH1"/>
</dbReference>
<sequence length="328" mass="39322">MELVSINKKDSKDLIYKSNSLVNSKYNITVVQAKFIAFISSFINAYDTDFFTYKINTSIVLEFLKVKRTNIKWLSNTLKQLQTTLICLQNDEIAEEYTTFLSHFRLDKKNDVLEFSFHSSIKDCYIQLKNNFTKLKLENYIQFESIYTIRFYEWLEYNINIFNIYNNQKYSTIEIELDKLVERFASSYNHKKKKFEIPPSYLMYKNFKNKILEVAKNELKDKSDIYFEYQEIKINRAVKSLKITILKNGDKIKKDFADLKKKELQSTNKHKQIGQEQIKRIMARTPNIKDRLKYEQKLVRIFLNGTLIYDKDLQIIIEELDRKIFDSI</sequence>
<name>A0A7G9LMB8_9BACT</name>
<evidence type="ECO:0000313" key="3">
    <source>
        <dbReference type="EMBL" id="QNM89767.1"/>
    </source>
</evidence>
<dbReference type="SUPFAM" id="SSF46785">
    <property type="entry name" value="Winged helix' DNA-binding domain"/>
    <property type="match status" value="2"/>
</dbReference>
<dbReference type="Proteomes" id="UP000515842">
    <property type="component" value="Chromosome"/>
</dbReference>
<dbReference type="GO" id="GO:0003887">
    <property type="term" value="F:DNA-directed DNA polymerase activity"/>
    <property type="evidence" value="ECO:0007669"/>
    <property type="project" value="InterPro"/>
</dbReference>
<evidence type="ECO:0000256" key="1">
    <source>
        <dbReference type="ARBA" id="ARBA00038283"/>
    </source>
</evidence>
<dbReference type="Pfam" id="PF21205">
    <property type="entry name" value="Rep3_C"/>
    <property type="match status" value="1"/>
</dbReference>
<dbReference type="AlphaFoldDB" id="A0A7G9LMB8"/>
<gene>
    <name evidence="3" type="ORF">HOO34_09070</name>
</gene>
<dbReference type="InterPro" id="IPR036388">
    <property type="entry name" value="WH-like_DNA-bd_sf"/>
</dbReference>
<feature type="domain" description="Initiator Rep protein WH1" evidence="2">
    <location>
        <begin position="15"/>
        <end position="155"/>
    </location>
</feature>
<dbReference type="EMBL" id="CP060693">
    <property type="protein sequence ID" value="QNM89767.1"/>
    <property type="molecule type" value="Genomic_DNA"/>
</dbReference>
<dbReference type="Gene3D" id="1.10.10.10">
    <property type="entry name" value="Winged helix-like DNA-binding domain superfamily/Winged helix DNA-binding domain"/>
    <property type="match status" value="2"/>
</dbReference>
<dbReference type="InterPro" id="IPR036390">
    <property type="entry name" value="WH_DNA-bd_sf"/>
</dbReference>
<dbReference type="Pfam" id="PF01051">
    <property type="entry name" value="Rep3_N"/>
    <property type="match status" value="1"/>
</dbReference>
<proteinExistence type="inferred from homology"/>
<dbReference type="GO" id="GO:0006270">
    <property type="term" value="P:DNA replication initiation"/>
    <property type="evidence" value="ECO:0007669"/>
    <property type="project" value="InterPro"/>
</dbReference>